<evidence type="ECO:0000256" key="1">
    <source>
        <dbReference type="ARBA" id="ARBA00002200"/>
    </source>
</evidence>
<feature type="domain" description="Large ribosomal subunit protein uL10-like insertion" evidence="9">
    <location>
        <begin position="111"/>
        <end position="180"/>
    </location>
</feature>
<dbReference type="STRING" id="6198.A0A075AD76"/>
<evidence type="ECO:0000256" key="2">
    <source>
        <dbReference type="ARBA" id="ARBA00008889"/>
    </source>
</evidence>
<dbReference type="GO" id="GO:0002181">
    <property type="term" value="P:cytoplasmic translation"/>
    <property type="evidence" value="ECO:0007669"/>
    <property type="project" value="TreeGrafter"/>
</dbReference>
<evidence type="ECO:0000259" key="8">
    <source>
        <dbReference type="Pfam" id="PF00078"/>
    </source>
</evidence>
<evidence type="ECO:0000313" key="10">
    <source>
        <dbReference type="EMBL" id="KER34045.1"/>
    </source>
</evidence>
<dbReference type="GeneID" id="20314417"/>
<dbReference type="RefSeq" id="XP_009162201.1">
    <property type="nucleotide sequence ID" value="XM_009163937.1"/>
</dbReference>
<dbReference type="Pfam" id="PF00428">
    <property type="entry name" value="Ribosomal_60s"/>
    <property type="match status" value="1"/>
</dbReference>
<dbReference type="GO" id="GO:0070180">
    <property type="term" value="F:large ribosomal subunit rRNA binding"/>
    <property type="evidence" value="ECO:0007669"/>
    <property type="project" value="TreeGrafter"/>
</dbReference>
<dbReference type="Pfam" id="PF00466">
    <property type="entry name" value="Ribosomal_L10"/>
    <property type="match status" value="1"/>
</dbReference>
<comment type="similarity">
    <text evidence="2">Belongs to the universal ribosomal protein uL10 family.</text>
</comment>
<dbReference type="CTD" id="20314417"/>
<dbReference type="GO" id="GO:0022625">
    <property type="term" value="C:cytosolic large ribosomal subunit"/>
    <property type="evidence" value="ECO:0007669"/>
    <property type="project" value="TreeGrafter"/>
</dbReference>
<feature type="domain" description="Reverse transcriptase" evidence="8">
    <location>
        <begin position="386"/>
        <end position="469"/>
    </location>
</feature>
<feature type="compositionally biased region" description="Polar residues" evidence="7">
    <location>
        <begin position="549"/>
        <end position="564"/>
    </location>
</feature>
<dbReference type="OrthoDB" id="10259902at2759"/>
<dbReference type="EMBL" id="KL596620">
    <property type="protein sequence ID" value="KER34045.1"/>
    <property type="molecule type" value="Genomic_DNA"/>
</dbReference>
<keyword evidence="4" id="KW-0687">Ribonucleoprotein</keyword>
<evidence type="ECO:0000256" key="6">
    <source>
        <dbReference type="ARBA" id="ARBA00035444"/>
    </source>
</evidence>
<dbReference type="InterPro" id="IPR000477">
    <property type="entry name" value="RT_dom"/>
</dbReference>
<dbReference type="AlphaFoldDB" id="A0A075AD76"/>
<dbReference type="FunFam" id="3.90.105.20:FF:000001">
    <property type="entry name" value="60S acidic ribosomal protein P0"/>
    <property type="match status" value="1"/>
</dbReference>
<dbReference type="GO" id="GO:0000027">
    <property type="term" value="P:ribosomal large subunit assembly"/>
    <property type="evidence" value="ECO:0007669"/>
    <property type="project" value="TreeGrafter"/>
</dbReference>
<evidence type="ECO:0000256" key="5">
    <source>
        <dbReference type="ARBA" id="ARBA00035202"/>
    </source>
</evidence>
<organism evidence="10 11">
    <name type="scientific">Opisthorchis viverrini</name>
    <name type="common">Southeast Asian liver fluke</name>
    <dbReference type="NCBI Taxonomy" id="6198"/>
    <lineage>
        <taxon>Eukaryota</taxon>
        <taxon>Metazoa</taxon>
        <taxon>Spiralia</taxon>
        <taxon>Lophotrochozoa</taxon>
        <taxon>Platyhelminthes</taxon>
        <taxon>Trematoda</taxon>
        <taxon>Digenea</taxon>
        <taxon>Opisthorchiida</taxon>
        <taxon>Opisthorchiata</taxon>
        <taxon>Opisthorchiidae</taxon>
        <taxon>Opisthorchis</taxon>
    </lineage>
</organism>
<keyword evidence="3" id="KW-0689">Ribosomal protein</keyword>
<proteinExistence type="inferred from homology"/>
<accession>A0A075AD76</accession>
<dbReference type="Proteomes" id="UP000054324">
    <property type="component" value="Unassembled WGS sequence"/>
</dbReference>
<evidence type="ECO:0000313" key="11">
    <source>
        <dbReference type="Proteomes" id="UP000054324"/>
    </source>
</evidence>
<dbReference type="Gene3D" id="3.90.105.20">
    <property type="match status" value="1"/>
</dbReference>
<gene>
    <name evidence="10" type="ORF">T265_00229</name>
</gene>
<name>A0A075AD76_OPIVI</name>
<dbReference type="PANTHER" id="PTHR45699">
    <property type="entry name" value="60S ACIDIC RIBOSOMAL PROTEIN P0"/>
    <property type="match status" value="1"/>
</dbReference>
<dbReference type="InterPro" id="IPR001790">
    <property type="entry name" value="Ribosomal_uL10"/>
</dbReference>
<dbReference type="KEGG" id="ovi:T265_00229"/>
<sequence length="590" mass="65205">MVRKSRSEWKADYFKKLSKHLGDCDKCFVVNVDNVRSKQMQQIRVALRGSAEIVMGKNTLMKKVIHAQMARNPHLEKILPHVRENVGFIFTKADLLEIREKLEANRVEAPAKAGTIAPCDVIVPAQNTGLGPEKTSFFQALNIPTKIARGSIEILNDIPIITKNTKVGMSEATLLNMLKIYPFTYGLVITQVYDHGSVYDPAVLDITPTMVMEKFMVGVQNIVALGLATGHTTFATVPQVLVNGFMDMLAISVMVDYTFKESEQIPATGPRKPPVSETIKHQNGMTISNKEECLHWWAEYFELSWPPAETHLGPTGEVEPWTVNVEPPTASEIYGCICPLKRHRAPGPDDLPPALFKDGGEVLSQRLSDLFACIWEKESVPDNWGESGIVLIFKKGRVGCSLSPFLFDVVIDEIMRRTLEGLQNPGVQIACEENLVDLEYADDIVLMFEEEEKAQVFLDELTKVIPSFGLAGDTIWRLTDVSGVLVNFYPDYMGVGGVSVDESPVDLQYADDLILVFQMEKTTRVSLNERTSVKEYLADPSKFVAAITATTPQTASGTPSTVQEKQAAPAAAPPAEESESDSDMGMGLFD</sequence>
<dbReference type="CDD" id="cd05795">
    <property type="entry name" value="Ribosomal_P0_L10e"/>
    <property type="match status" value="1"/>
</dbReference>
<dbReference type="PANTHER" id="PTHR45699:SF3">
    <property type="entry name" value="LARGE RIBOSOMAL SUBUNIT PROTEIN UL10"/>
    <property type="match status" value="1"/>
</dbReference>
<keyword evidence="11" id="KW-1185">Reference proteome</keyword>
<reference evidence="10 11" key="1">
    <citation type="submission" date="2013-11" db="EMBL/GenBank/DDBJ databases">
        <title>Opisthorchis viverrini - life in the bile duct.</title>
        <authorList>
            <person name="Young N.D."/>
            <person name="Nagarajan N."/>
            <person name="Lin S.J."/>
            <person name="Korhonen P.K."/>
            <person name="Jex A.R."/>
            <person name="Hall R.S."/>
            <person name="Safavi-Hemami H."/>
            <person name="Kaewkong W."/>
            <person name="Bertrand D."/>
            <person name="Gao S."/>
            <person name="Seet Q."/>
            <person name="Wongkham S."/>
            <person name="Teh B.T."/>
            <person name="Wongkham C."/>
            <person name="Intapan P.M."/>
            <person name="Maleewong W."/>
            <person name="Yang X."/>
            <person name="Hu M."/>
            <person name="Wang Z."/>
            <person name="Hofmann A."/>
            <person name="Sternberg P.W."/>
            <person name="Tan P."/>
            <person name="Wang J."/>
            <person name="Gasser R.B."/>
        </authorList>
    </citation>
    <scope>NUCLEOTIDE SEQUENCE [LARGE SCALE GENOMIC DNA]</scope>
</reference>
<dbReference type="Gene3D" id="3.30.70.1730">
    <property type="match status" value="1"/>
</dbReference>
<dbReference type="SUPFAM" id="SSF160369">
    <property type="entry name" value="Ribosomal protein L10-like"/>
    <property type="match status" value="1"/>
</dbReference>
<dbReference type="InterPro" id="IPR040637">
    <property type="entry name" value="Ribosomal_uL10-like_insert"/>
</dbReference>
<dbReference type="InterPro" id="IPR043164">
    <property type="entry name" value="Ribosomal_uL10-like_insert_sf"/>
</dbReference>
<evidence type="ECO:0000259" key="9">
    <source>
        <dbReference type="Pfam" id="PF17777"/>
    </source>
</evidence>
<comment type="function">
    <text evidence="1">Ribosomal protein P0 is the functional equivalent of E.coli protein L10.</text>
</comment>
<dbReference type="InterPro" id="IPR050323">
    <property type="entry name" value="Ribosomal_protein_uL10"/>
</dbReference>
<feature type="region of interest" description="Disordered" evidence="7">
    <location>
        <begin position="549"/>
        <end position="590"/>
    </location>
</feature>
<dbReference type="InterPro" id="IPR043141">
    <property type="entry name" value="Ribosomal_uL10-like_sf"/>
</dbReference>
<dbReference type="Pfam" id="PF17777">
    <property type="entry name" value="RL10P_insert"/>
    <property type="match status" value="1"/>
</dbReference>
<evidence type="ECO:0000256" key="3">
    <source>
        <dbReference type="ARBA" id="ARBA00022980"/>
    </source>
</evidence>
<evidence type="ECO:0000256" key="7">
    <source>
        <dbReference type="SAM" id="MobiDB-lite"/>
    </source>
</evidence>
<evidence type="ECO:0000256" key="4">
    <source>
        <dbReference type="ARBA" id="ARBA00023274"/>
    </source>
</evidence>
<dbReference type="GO" id="GO:0003735">
    <property type="term" value="F:structural constituent of ribosome"/>
    <property type="evidence" value="ECO:0007669"/>
    <property type="project" value="TreeGrafter"/>
</dbReference>
<protein>
    <recommendedName>
        <fullName evidence="5">Large ribosomal subunit protein uL10</fullName>
    </recommendedName>
    <alternativeName>
        <fullName evidence="6">60S acidic ribosomal protein P0</fullName>
    </alternativeName>
</protein>
<dbReference type="Pfam" id="PF00078">
    <property type="entry name" value="RVT_1"/>
    <property type="match status" value="1"/>
</dbReference>